<dbReference type="KEGG" id="dord:105991280"/>
<protein>
    <submittedName>
        <fullName evidence="3">Uncharacterized protein LOC105991280</fullName>
    </submittedName>
</protein>
<sequence length="225" mass="23672">MAMQSLLKQTRKQCIRAVAIHTCAFTMPPMTGIHGKTDGAIMEKRCALLSELPDGKEAFCWKCHSSDPTVAIVSLPSSPLPSTLPPSLPPLPSPPPSLPSTSPPPSTSLSPLPSPPPLPGFRRLAPGPVVVVVVVVCESSTPDIECDFTEHHTAWRIRALQTRAGPGAGQTREDTAGGRPDPSGGRDAGPEWAVDSPGAHRALCGVWAVAVCSEKRDPGPTYREG</sequence>
<evidence type="ECO:0000313" key="3">
    <source>
        <dbReference type="RefSeq" id="XP_012879345.1"/>
    </source>
</evidence>
<dbReference type="RefSeq" id="XP_012879345.1">
    <property type="nucleotide sequence ID" value="XM_013023891.1"/>
</dbReference>
<name>A0A1S3FSK7_DIPOR</name>
<gene>
    <name evidence="3" type="primary">LOC105991280</name>
</gene>
<dbReference type="AlphaFoldDB" id="A0A1S3FSK7"/>
<proteinExistence type="predicted"/>
<feature type="region of interest" description="Disordered" evidence="1">
    <location>
        <begin position="161"/>
        <end position="195"/>
    </location>
</feature>
<keyword evidence="2" id="KW-1185">Reference proteome</keyword>
<dbReference type="GeneID" id="105991280"/>
<dbReference type="Proteomes" id="UP000081671">
    <property type="component" value="Unplaced"/>
</dbReference>
<reference evidence="3" key="1">
    <citation type="submission" date="2025-08" db="UniProtKB">
        <authorList>
            <consortium name="RefSeq"/>
        </authorList>
    </citation>
    <scope>IDENTIFICATION</scope>
    <source>
        <tissue evidence="3">Kidney</tissue>
    </source>
</reference>
<evidence type="ECO:0000256" key="1">
    <source>
        <dbReference type="SAM" id="MobiDB-lite"/>
    </source>
</evidence>
<dbReference type="InParanoid" id="A0A1S3FSK7"/>
<evidence type="ECO:0000313" key="2">
    <source>
        <dbReference type="Proteomes" id="UP000081671"/>
    </source>
</evidence>
<feature type="region of interest" description="Disordered" evidence="1">
    <location>
        <begin position="81"/>
        <end position="114"/>
    </location>
</feature>
<organism evidence="2 3">
    <name type="scientific">Dipodomys ordii</name>
    <name type="common">Ord's kangaroo rat</name>
    <dbReference type="NCBI Taxonomy" id="10020"/>
    <lineage>
        <taxon>Eukaryota</taxon>
        <taxon>Metazoa</taxon>
        <taxon>Chordata</taxon>
        <taxon>Craniata</taxon>
        <taxon>Vertebrata</taxon>
        <taxon>Euteleostomi</taxon>
        <taxon>Mammalia</taxon>
        <taxon>Eutheria</taxon>
        <taxon>Euarchontoglires</taxon>
        <taxon>Glires</taxon>
        <taxon>Rodentia</taxon>
        <taxon>Castorimorpha</taxon>
        <taxon>Heteromyidae</taxon>
        <taxon>Dipodomyinae</taxon>
        <taxon>Dipodomys</taxon>
    </lineage>
</organism>
<accession>A0A1S3FSK7</accession>